<feature type="region of interest" description="Disordered" evidence="1">
    <location>
        <begin position="460"/>
        <end position="483"/>
    </location>
</feature>
<dbReference type="EMBL" id="LR796683">
    <property type="protein sequence ID" value="CAB4159203.1"/>
    <property type="molecule type" value="Genomic_DNA"/>
</dbReference>
<protein>
    <submittedName>
        <fullName evidence="2">Uncharacterized protein</fullName>
    </submittedName>
</protein>
<gene>
    <name evidence="2" type="ORF">UFOVP708_62</name>
</gene>
<evidence type="ECO:0000256" key="1">
    <source>
        <dbReference type="SAM" id="MobiDB-lite"/>
    </source>
</evidence>
<reference evidence="2" key="1">
    <citation type="submission" date="2020-04" db="EMBL/GenBank/DDBJ databases">
        <authorList>
            <person name="Chiriac C."/>
            <person name="Salcher M."/>
            <person name="Ghai R."/>
            <person name="Kavagutti S V."/>
        </authorList>
    </citation>
    <scope>NUCLEOTIDE SEQUENCE</scope>
</reference>
<organism evidence="2">
    <name type="scientific">uncultured Caudovirales phage</name>
    <dbReference type="NCBI Taxonomy" id="2100421"/>
    <lineage>
        <taxon>Viruses</taxon>
        <taxon>Duplodnaviria</taxon>
        <taxon>Heunggongvirae</taxon>
        <taxon>Uroviricota</taxon>
        <taxon>Caudoviricetes</taxon>
        <taxon>Peduoviridae</taxon>
        <taxon>Maltschvirus</taxon>
        <taxon>Maltschvirus maltsch</taxon>
    </lineage>
</organism>
<sequence length="1134" mass="117413">MYREDQEWERALLPGFMGIMSLPNAAPVASKGPGGMSEEEIQRIQEMARLGLNPDGSPLANRFNAVTGGGSGGAPQFKSTQDKSNWLWNKQMQDAALFTREQLQDPKIAAAMQEFYKSNRQSDQEGATLLGGLPAEIANFLKLNGYTGPMAWDGALDADYQAAAPQIKLPENMGLSFDESGNMVYTPPTPEEQAALDAENKGWFDRFTDHHNNWFSNGKSATPLQDWLKANGLTYQSGVHQGQGASQWTQIHRLVDANGNPVAVDAHTNRRGANDRTTNAMQLIGAAMMAYGAPGIVGATSKMGAGAASGAAASGSMSFMNGGDAKDILLAMAKGGLGGAAGAGLMDAAGGAYTGIVDALPEGIGNAIYDAEAAIRNGIGSAGNWASSVTDALGAAGKVINDSGALSPVTVTGSINAGLGAGAGAVAGGLVGLAASQVGALSGASGAAGSSGIDQLEKVEVTGPKGGQPDPWTDALTGAMPGLVSTPVAPPSPGEVSQLPKVEVTGPTAPQPDPWEALLDAIGGAGGAAAQPPATVAPAPVAPDLTLPTETITGPGDPAPNPVVDSLIPGLGGALAGAPDLTLPKETITGPRKDDDPIMTIMPVAPPTPPVDANLDKVTVTGPKQPPKQEDDFTIPGVVDRIDTPKIPGQLPNDIPPTDAAVPPGGKPDWSKIIGDIAKGGGALVGGSLKPILDNYNFQKADAEVDRSWADYQSWAKRTTGAMDSLGDLMKGFEGEMKGYQDGEHNTFDKVGSFKPPELKFTRTEDPTMTDFGKLRSSLAGSISAGSSGTGALMADWNQQKARSGAAQADVAAMREGVKKGVEALDPLKIYGENDVRRLSDQSYNNKVGAVDRALTTSASEGFARALSRGVSNSTIAADTRDNVVRRFADTYGQLRDGSDRTAMSEVRGLSDMQNSQRGQQISELEKRFDVRSALQGLQLADAAAANSMNAYGQSASQDASRQLQASTAEANLAQALKRDMDQNLWKAADKQDERDLKLFDASYKGAKDTFDNNWKTADTIFKAGNDRMNTLTGALNTGYGRIADTAKDVANTAGRNYQANMTARGQALSALTGSLGNVLGGSQGVSSGIGSIWDAINGIGGIVGGKGGSGEFDWDWGSVGDWLGDWLKPKPKG</sequence>
<proteinExistence type="predicted"/>
<evidence type="ECO:0000313" key="2">
    <source>
        <dbReference type="EMBL" id="CAB4159203.1"/>
    </source>
</evidence>
<accession>A0A6J5NK24</accession>
<name>A0A6J5NK24_9CAUD</name>
<feature type="region of interest" description="Disordered" evidence="1">
    <location>
        <begin position="578"/>
        <end position="598"/>
    </location>
</feature>